<evidence type="ECO:0000259" key="11">
    <source>
        <dbReference type="Pfam" id="PF01134"/>
    </source>
</evidence>
<comment type="caution">
    <text evidence="12">The sequence shown here is derived from an EMBL/GenBank/DDBJ whole genome shotgun (WGS) entry which is preliminary data.</text>
</comment>
<evidence type="ECO:0000256" key="2">
    <source>
        <dbReference type="ARBA" id="ARBA00022490"/>
    </source>
</evidence>
<feature type="domain" description="MnmG N-terminal" evidence="11">
    <location>
        <begin position="6"/>
        <end position="368"/>
    </location>
</feature>
<comment type="similarity">
    <text evidence="10">Belongs to the MnmG family. TrmFO subfamily.</text>
</comment>
<dbReference type="InterPro" id="IPR004417">
    <property type="entry name" value="TrmFO"/>
</dbReference>
<comment type="catalytic activity">
    <reaction evidence="10">
        <text>uridine(54) in tRNA + (6R)-5,10-methylene-5,6,7,8-tetrahydrofolate + NADH + H(+) = 5-methyluridine(54) in tRNA + (6S)-5,6,7,8-tetrahydrofolate + NAD(+)</text>
        <dbReference type="Rhea" id="RHEA:16873"/>
        <dbReference type="Rhea" id="RHEA-COMP:10167"/>
        <dbReference type="Rhea" id="RHEA-COMP:10193"/>
        <dbReference type="ChEBI" id="CHEBI:15378"/>
        <dbReference type="ChEBI" id="CHEBI:15636"/>
        <dbReference type="ChEBI" id="CHEBI:57453"/>
        <dbReference type="ChEBI" id="CHEBI:57540"/>
        <dbReference type="ChEBI" id="CHEBI:57945"/>
        <dbReference type="ChEBI" id="CHEBI:65315"/>
        <dbReference type="ChEBI" id="CHEBI:74447"/>
        <dbReference type="EC" id="2.1.1.74"/>
    </reaction>
</comment>
<keyword evidence="8 10" id="KW-0521">NADP</keyword>
<dbReference type="PANTHER" id="PTHR11806">
    <property type="entry name" value="GLUCOSE INHIBITED DIVISION PROTEIN A"/>
    <property type="match status" value="1"/>
</dbReference>
<evidence type="ECO:0000313" key="13">
    <source>
        <dbReference type="Proteomes" id="UP000614424"/>
    </source>
</evidence>
<feature type="binding site" evidence="10">
    <location>
        <begin position="11"/>
        <end position="16"/>
    </location>
    <ligand>
        <name>FAD</name>
        <dbReference type="ChEBI" id="CHEBI:57692"/>
    </ligand>
</feature>
<comment type="subcellular location">
    <subcellularLocation>
        <location evidence="10">Cytoplasm</location>
    </subcellularLocation>
</comment>
<evidence type="ECO:0000256" key="8">
    <source>
        <dbReference type="ARBA" id="ARBA00022857"/>
    </source>
</evidence>
<dbReference type="HAMAP" id="MF_01037">
    <property type="entry name" value="TrmFO"/>
    <property type="match status" value="1"/>
</dbReference>
<evidence type="ECO:0000256" key="1">
    <source>
        <dbReference type="ARBA" id="ARBA00001974"/>
    </source>
</evidence>
<dbReference type="GO" id="GO:0050660">
    <property type="term" value="F:flavin adenine dinucleotide binding"/>
    <property type="evidence" value="ECO:0007669"/>
    <property type="project" value="UniProtKB-UniRule"/>
</dbReference>
<dbReference type="GO" id="GO:0047151">
    <property type="term" value="F:tRNA (uracil(54)-C5)-methyltransferase activity, 5,10-methylenetetrahydrofolate-dependent"/>
    <property type="evidence" value="ECO:0007669"/>
    <property type="project" value="UniProtKB-UniRule"/>
</dbReference>
<dbReference type="SUPFAM" id="SSF51905">
    <property type="entry name" value="FAD/NAD(P)-binding domain"/>
    <property type="match status" value="1"/>
</dbReference>
<dbReference type="NCBIfam" id="TIGR00137">
    <property type="entry name" value="gid_trmFO"/>
    <property type="match status" value="1"/>
</dbReference>
<evidence type="ECO:0000256" key="6">
    <source>
        <dbReference type="ARBA" id="ARBA00022694"/>
    </source>
</evidence>
<dbReference type="Gene3D" id="3.50.50.60">
    <property type="entry name" value="FAD/NAD(P)-binding domain"/>
    <property type="match status" value="2"/>
</dbReference>
<sequence>MVSTKQVTVIGGGLAGCEAAWQAAEKGCQVVLYDMKPHHFSPAHSSPDLAELVCSNSFRSNDPYSGIGLLKEEMRRLGSLILEAAEATQVPAGKALAVDRDLFSKFITGKITSHPNISLERQEITAFSEPDTSLTILATGPLTSDRMAESLRDLTGQDQLSFYDAIAPIVSKDSLNLNIIYLASRYDDGPGDYLNCPMDKKEYDTFIEALSGAEKVALKSFEKQKYFEGCLPIEVMCERGENTLRFGPMKPVGLPDPKTGMDPYAVVQLRQENREGTFFNMVGFQTKLTYPEQKRVFRLIPGMEKADFVRLGSIHRNTFVQAPDVLTPTLQLRNRPDIMLAGQITGVEGYIESTAIGLLAGLNAGSLLNDTVPVLPPPETALGSLICHLSNTEAKHFQPSNINFGLFPPLPTGKGKKIPKKFRGKYRSELALESLERWMESIPGRKTV</sequence>
<keyword evidence="4 10" id="KW-0285">Flavoprotein</keyword>
<dbReference type="GO" id="GO:0030488">
    <property type="term" value="P:tRNA methylation"/>
    <property type="evidence" value="ECO:0007669"/>
    <property type="project" value="TreeGrafter"/>
</dbReference>
<dbReference type="NCBIfam" id="NF003739">
    <property type="entry name" value="PRK05335.1"/>
    <property type="match status" value="1"/>
</dbReference>
<evidence type="ECO:0000256" key="3">
    <source>
        <dbReference type="ARBA" id="ARBA00022603"/>
    </source>
</evidence>
<evidence type="ECO:0000256" key="4">
    <source>
        <dbReference type="ARBA" id="ARBA00022630"/>
    </source>
</evidence>
<keyword evidence="5 10" id="KW-0808">Transferase</keyword>
<dbReference type="Pfam" id="PF01134">
    <property type="entry name" value="GIDA"/>
    <property type="match status" value="1"/>
</dbReference>
<evidence type="ECO:0000256" key="9">
    <source>
        <dbReference type="ARBA" id="ARBA00023027"/>
    </source>
</evidence>
<dbReference type="InterPro" id="IPR036188">
    <property type="entry name" value="FAD/NAD-bd_sf"/>
</dbReference>
<comment type="cofactor">
    <cofactor evidence="1 10">
        <name>FAD</name>
        <dbReference type="ChEBI" id="CHEBI:57692"/>
    </cofactor>
</comment>
<dbReference type="Proteomes" id="UP000614424">
    <property type="component" value="Unassembled WGS sequence"/>
</dbReference>
<reference evidence="12 13" key="1">
    <citation type="submission" date="2020-08" db="EMBL/GenBank/DDBJ databases">
        <title>Bridging the membrane lipid divide: bacteria of the FCB group superphylum have the potential to synthesize archaeal ether lipids.</title>
        <authorList>
            <person name="Villanueva L."/>
            <person name="Von Meijenfeldt F.A.B."/>
            <person name="Westbye A.B."/>
            <person name="Yadav S."/>
            <person name="Hopmans E.C."/>
            <person name="Dutilh B.E."/>
            <person name="Sinninghe Damste J.S."/>
        </authorList>
    </citation>
    <scope>NUCLEOTIDE SEQUENCE [LARGE SCALE GENOMIC DNA]</scope>
    <source>
        <strain evidence="12">NIOZ-UU47</strain>
    </source>
</reference>
<keyword evidence="6 10" id="KW-0819">tRNA processing</keyword>
<dbReference type="AlphaFoldDB" id="A0A8J6TBA7"/>
<keyword evidence="3 10" id="KW-0489">Methyltransferase</keyword>
<dbReference type="EC" id="2.1.1.74" evidence="10"/>
<dbReference type="GO" id="GO:0005829">
    <property type="term" value="C:cytosol"/>
    <property type="evidence" value="ECO:0007669"/>
    <property type="project" value="TreeGrafter"/>
</dbReference>
<organism evidence="12 13">
    <name type="scientific">Candidatus Desulfobia pelagia</name>
    <dbReference type="NCBI Taxonomy" id="2841692"/>
    <lineage>
        <taxon>Bacteria</taxon>
        <taxon>Pseudomonadati</taxon>
        <taxon>Thermodesulfobacteriota</taxon>
        <taxon>Desulfobulbia</taxon>
        <taxon>Desulfobulbales</taxon>
        <taxon>Desulfobulbaceae</taxon>
        <taxon>Candidatus Desulfobia</taxon>
    </lineage>
</organism>
<keyword evidence="9 10" id="KW-0520">NAD</keyword>
<accession>A0A8J6TBA7</accession>
<dbReference type="GO" id="GO:0002098">
    <property type="term" value="P:tRNA wobble uridine modification"/>
    <property type="evidence" value="ECO:0007669"/>
    <property type="project" value="TreeGrafter"/>
</dbReference>
<comment type="catalytic activity">
    <reaction evidence="10">
        <text>uridine(54) in tRNA + (6R)-5,10-methylene-5,6,7,8-tetrahydrofolate + NADPH + H(+) = 5-methyluridine(54) in tRNA + (6S)-5,6,7,8-tetrahydrofolate + NADP(+)</text>
        <dbReference type="Rhea" id="RHEA:62372"/>
        <dbReference type="Rhea" id="RHEA-COMP:10167"/>
        <dbReference type="Rhea" id="RHEA-COMP:10193"/>
        <dbReference type="ChEBI" id="CHEBI:15378"/>
        <dbReference type="ChEBI" id="CHEBI:15636"/>
        <dbReference type="ChEBI" id="CHEBI:57453"/>
        <dbReference type="ChEBI" id="CHEBI:57783"/>
        <dbReference type="ChEBI" id="CHEBI:58349"/>
        <dbReference type="ChEBI" id="CHEBI:65315"/>
        <dbReference type="ChEBI" id="CHEBI:74447"/>
        <dbReference type="EC" id="2.1.1.74"/>
    </reaction>
</comment>
<evidence type="ECO:0000313" key="12">
    <source>
        <dbReference type="EMBL" id="MBC8316671.1"/>
    </source>
</evidence>
<comment type="function">
    <text evidence="10">Catalyzes the folate-dependent formation of 5-methyl-uridine at position 54 (M-5-U54) in all tRNAs.</text>
</comment>
<evidence type="ECO:0000256" key="10">
    <source>
        <dbReference type="HAMAP-Rule" id="MF_01037"/>
    </source>
</evidence>
<proteinExistence type="inferred from homology"/>
<dbReference type="PANTHER" id="PTHR11806:SF2">
    <property type="entry name" value="METHYLENETETRAHYDROFOLATE--TRNA-(URACIL-5-)-METHYLTRANSFERASE TRMFO"/>
    <property type="match status" value="1"/>
</dbReference>
<dbReference type="EMBL" id="JACNJZ010000046">
    <property type="protein sequence ID" value="MBC8316671.1"/>
    <property type="molecule type" value="Genomic_DNA"/>
</dbReference>
<keyword evidence="7 10" id="KW-0274">FAD</keyword>
<evidence type="ECO:0000256" key="7">
    <source>
        <dbReference type="ARBA" id="ARBA00022827"/>
    </source>
</evidence>
<name>A0A8J6TBA7_9BACT</name>
<dbReference type="InterPro" id="IPR002218">
    <property type="entry name" value="MnmG-rel"/>
</dbReference>
<protein>
    <recommendedName>
        <fullName evidence="10">Methylenetetrahydrofolate--tRNA-(uracil-5-)-methyltransferase TrmFO</fullName>
        <ecNumber evidence="10">2.1.1.74</ecNumber>
    </recommendedName>
    <alternativeName>
        <fullName evidence="10">Folate-dependent tRNA (uracil-5-)-methyltransferase</fullName>
    </alternativeName>
    <alternativeName>
        <fullName evidence="10">Folate-dependent tRNA(M-5-U54)-methyltransferase</fullName>
    </alternativeName>
</protein>
<keyword evidence="2 10" id="KW-0963">Cytoplasm</keyword>
<evidence type="ECO:0000256" key="5">
    <source>
        <dbReference type="ARBA" id="ARBA00022679"/>
    </source>
</evidence>
<gene>
    <name evidence="10 12" type="primary">trmFO</name>
    <name evidence="12" type="ORF">H8E41_02115</name>
</gene>
<dbReference type="InterPro" id="IPR040131">
    <property type="entry name" value="MnmG_N"/>
</dbReference>
<dbReference type="PROSITE" id="PS51257">
    <property type="entry name" value="PROKAR_LIPOPROTEIN"/>
    <property type="match status" value="1"/>
</dbReference>